<proteinExistence type="predicted"/>
<evidence type="ECO:0000313" key="1">
    <source>
        <dbReference type="EMBL" id="STU96979.1"/>
    </source>
</evidence>
<name>A0A378A3C1_KLEPO</name>
<sequence>MLAGKTAREIFDNIRHLVQEWRVAARRGSAAGT</sequence>
<gene>
    <name evidence="1" type="ORF">NCTC10313_05055</name>
</gene>
<organism evidence="1 2">
    <name type="scientific">Klebsiella pneumoniae subsp. ozaenae</name>
    <dbReference type="NCBI Taxonomy" id="574"/>
    <lineage>
        <taxon>Bacteria</taxon>
        <taxon>Pseudomonadati</taxon>
        <taxon>Pseudomonadota</taxon>
        <taxon>Gammaproteobacteria</taxon>
        <taxon>Enterobacterales</taxon>
        <taxon>Enterobacteriaceae</taxon>
        <taxon>Klebsiella/Raoultella group</taxon>
        <taxon>Klebsiella</taxon>
        <taxon>Klebsiella pneumoniae complex</taxon>
    </lineage>
</organism>
<reference evidence="1 2" key="1">
    <citation type="submission" date="2018-06" db="EMBL/GenBank/DDBJ databases">
        <authorList>
            <consortium name="Pathogen Informatics"/>
            <person name="Doyle S."/>
        </authorList>
    </citation>
    <scope>NUCLEOTIDE SEQUENCE [LARGE SCALE GENOMIC DNA]</scope>
    <source>
        <strain evidence="1 2">NCTC10313</strain>
    </source>
</reference>
<dbReference type="EMBL" id="UGLW01000003">
    <property type="protein sequence ID" value="STU96979.1"/>
    <property type="molecule type" value="Genomic_DNA"/>
</dbReference>
<dbReference type="AlphaFoldDB" id="A0A378A3C1"/>
<dbReference type="Proteomes" id="UP000254487">
    <property type="component" value="Unassembled WGS sequence"/>
</dbReference>
<protein>
    <submittedName>
        <fullName evidence="1">Uncharacterized protein</fullName>
    </submittedName>
</protein>
<evidence type="ECO:0000313" key="2">
    <source>
        <dbReference type="Proteomes" id="UP000254487"/>
    </source>
</evidence>
<accession>A0A378A3C1</accession>